<accession>A0A8J5SBQ8</accession>
<sequence length="323" mass="33995">MDSGGGYYDGDGRGGTNANSLFGGGGFMPSQSTNATEGSSSGFPKTRNAQTLLPLTVKQIMDAFQTNEDMSDFTVNDMEVSTLCTDFKVIIRENDSADTKEMANVKNDDYVIVNGGLKCFQGKRQVVAYSVSEGPGAPFPGGATASLHDCHHRQWRLSEGAVALLPGGAVEALGLGHRPRRCRVDGGPAILFTAGAATDLGLGHRPRRCWVDGGSAILFPSGVVEDLGSGHRPRCSRVDDGPVVFFLGGMVAVLGSGHRPRRCRVDGSPTIPLRGAATVALGSTALRPGGVVMDLGPIALLPLVAWRRLRALPPSLLAVQRWI</sequence>
<dbReference type="Proteomes" id="UP000729402">
    <property type="component" value="Unassembled WGS sequence"/>
</dbReference>
<reference evidence="4" key="2">
    <citation type="submission" date="2021-02" db="EMBL/GenBank/DDBJ databases">
        <authorList>
            <person name="Kimball J.A."/>
            <person name="Haas M.W."/>
            <person name="Macchietto M."/>
            <person name="Kono T."/>
            <person name="Duquette J."/>
            <person name="Shao M."/>
        </authorList>
    </citation>
    <scope>NUCLEOTIDE SEQUENCE</scope>
    <source>
        <tissue evidence="4">Fresh leaf tissue</tissue>
    </source>
</reference>
<name>A0A8J5SBQ8_ZIZPA</name>
<proteinExistence type="predicted"/>
<keyword evidence="5" id="KW-1185">Reference proteome</keyword>
<dbReference type="GO" id="GO:0006260">
    <property type="term" value="P:DNA replication"/>
    <property type="evidence" value="ECO:0007669"/>
    <property type="project" value="TreeGrafter"/>
</dbReference>
<dbReference type="GO" id="GO:0005662">
    <property type="term" value="C:DNA replication factor A complex"/>
    <property type="evidence" value="ECO:0007669"/>
    <property type="project" value="TreeGrafter"/>
</dbReference>
<dbReference type="AlphaFoldDB" id="A0A8J5SBQ8"/>
<dbReference type="PANTHER" id="PTHR13989:SF49">
    <property type="entry name" value="REPLICATION PROTEIN A 32 KDA SUBUNIT B"/>
    <property type="match status" value="1"/>
</dbReference>
<reference evidence="4" key="1">
    <citation type="journal article" date="2021" name="bioRxiv">
        <title>Whole Genome Assembly and Annotation of Northern Wild Rice, Zizania palustris L., Supports a Whole Genome Duplication in the Zizania Genus.</title>
        <authorList>
            <person name="Haas M."/>
            <person name="Kono T."/>
            <person name="Macchietto M."/>
            <person name="Millas R."/>
            <person name="McGilp L."/>
            <person name="Shao M."/>
            <person name="Duquette J."/>
            <person name="Hirsch C.N."/>
            <person name="Kimball J."/>
        </authorList>
    </citation>
    <scope>NUCLEOTIDE SEQUENCE</scope>
    <source>
        <tissue evidence="4">Fresh leaf tissue</tissue>
    </source>
</reference>
<dbReference type="GO" id="GO:0000724">
    <property type="term" value="P:double-strand break repair via homologous recombination"/>
    <property type="evidence" value="ECO:0007669"/>
    <property type="project" value="TreeGrafter"/>
</dbReference>
<dbReference type="InterPro" id="IPR040260">
    <property type="entry name" value="RFA2-like"/>
</dbReference>
<gene>
    <name evidence="4" type="ORF">GUJ93_ZPchr0002g26282</name>
</gene>
<organism evidence="4 5">
    <name type="scientific">Zizania palustris</name>
    <name type="common">Northern wild rice</name>
    <dbReference type="NCBI Taxonomy" id="103762"/>
    <lineage>
        <taxon>Eukaryota</taxon>
        <taxon>Viridiplantae</taxon>
        <taxon>Streptophyta</taxon>
        <taxon>Embryophyta</taxon>
        <taxon>Tracheophyta</taxon>
        <taxon>Spermatophyta</taxon>
        <taxon>Magnoliopsida</taxon>
        <taxon>Liliopsida</taxon>
        <taxon>Poales</taxon>
        <taxon>Poaceae</taxon>
        <taxon>BOP clade</taxon>
        <taxon>Oryzoideae</taxon>
        <taxon>Oryzeae</taxon>
        <taxon>Zizaniinae</taxon>
        <taxon>Zizania</taxon>
    </lineage>
</organism>
<dbReference type="PANTHER" id="PTHR13989">
    <property type="entry name" value="REPLICATION PROTEIN A-RELATED"/>
    <property type="match status" value="1"/>
</dbReference>
<dbReference type="GO" id="GO:0000781">
    <property type="term" value="C:chromosome, telomeric region"/>
    <property type="evidence" value="ECO:0007669"/>
    <property type="project" value="TreeGrafter"/>
</dbReference>
<dbReference type="OrthoDB" id="25571at2759"/>
<evidence type="ECO:0000313" key="4">
    <source>
        <dbReference type="EMBL" id="KAG8060160.1"/>
    </source>
</evidence>
<dbReference type="GO" id="GO:0035861">
    <property type="term" value="C:site of double-strand break"/>
    <property type="evidence" value="ECO:0007669"/>
    <property type="project" value="TreeGrafter"/>
</dbReference>
<comment type="caution">
    <text evidence="4">The sequence shown here is derived from an EMBL/GenBank/DDBJ whole genome shotgun (WGS) entry which is preliminary data.</text>
</comment>
<evidence type="ECO:0000256" key="2">
    <source>
        <dbReference type="ARBA" id="ARBA00023125"/>
    </source>
</evidence>
<evidence type="ECO:0000256" key="3">
    <source>
        <dbReference type="SAM" id="MobiDB-lite"/>
    </source>
</evidence>
<dbReference type="GO" id="GO:0006289">
    <property type="term" value="P:nucleotide-excision repair"/>
    <property type="evidence" value="ECO:0007669"/>
    <property type="project" value="TreeGrafter"/>
</dbReference>
<dbReference type="GO" id="GO:0003697">
    <property type="term" value="F:single-stranded DNA binding"/>
    <property type="evidence" value="ECO:0007669"/>
    <property type="project" value="TreeGrafter"/>
</dbReference>
<feature type="compositionally biased region" description="Polar residues" evidence="3">
    <location>
        <begin position="29"/>
        <end position="47"/>
    </location>
</feature>
<keyword evidence="2" id="KW-0238">DNA-binding</keyword>
<dbReference type="EMBL" id="JAAALK010000287">
    <property type="protein sequence ID" value="KAG8060160.1"/>
    <property type="molecule type" value="Genomic_DNA"/>
</dbReference>
<evidence type="ECO:0000313" key="5">
    <source>
        <dbReference type="Proteomes" id="UP000729402"/>
    </source>
</evidence>
<feature type="region of interest" description="Disordered" evidence="3">
    <location>
        <begin position="19"/>
        <end position="47"/>
    </location>
</feature>
<protein>
    <submittedName>
        <fullName evidence="4">Uncharacterized protein</fullName>
    </submittedName>
</protein>
<evidence type="ECO:0000256" key="1">
    <source>
        <dbReference type="ARBA" id="ARBA00004123"/>
    </source>
</evidence>
<comment type="subcellular location">
    <subcellularLocation>
        <location evidence="1">Nucleus</location>
    </subcellularLocation>
</comment>